<gene>
    <name evidence="2" type="ORF">HYX28_08290</name>
</gene>
<name>A0A932A9Z0_9BACT</name>
<proteinExistence type="predicted"/>
<organism evidence="2 3">
    <name type="scientific">Candidatus Korobacter versatilis</name>
    <dbReference type="NCBI Taxonomy" id="658062"/>
    <lineage>
        <taxon>Bacteria</taxon>
        <taxon>Pseudomonadati</taxon>
        <taxon>Acidobacteriota</taxon>
        <taxon>Terriglobia</taxon>
        <taxon>Terriglobales</taxon>
        <taxon>Candidatus Korobacteraceae</taxon>
        <taxon>Candidatus Korobacter</taxon>
    </lineage>
</organism>
<keyword evidence="1" id="KW-0732">Signal</keyword>
<evidence type="ECO:0000256" key="1">
    <source>
        <dbReference type="SAM" id="SignalP"/>
    </source>
</evidence>
<dbReference type="AlphaFoldDB" id="A0A932A9Z0"/>
<evidence type="ECO:0008006" key="4">
    <source>
        <dbReference type="Google" id="ProtNLM"/>
    </source>
</evidence>
<comment type="caution">
    <text evidence="2">The sequence shown here is derived from an EMBL/GenBank/DDBJ whole genome shotgun (WGS) entry which is preliminary data.</text>
</comment>
<dbReference type="PROSITE" id="PS51257">
    <property type="entry name" value="PROKAR_LIPOPROTEIN"/>
    <property type="match status" value="1"/>
</dbReference>
<accession>A0A932A9Z0</accession>
<feature type="chain" id="PRO_5036772458" description="Lipoprotein" evidence="1">
    <location>
        <begin position="22"/>
        <end position="155"/>
    </location>
</feature>
<reference evidence="2" key="1">
    <citation type="submission" date="2020-07" db="EMBL/GenBank/DDBJ databases">
        <title>Huge and variable diversity of episymbiotic CPR bacteria and DPANN archaea in groundwater ecosystems.</title>
        <authorList>
            <person name="He C.Y."/>
            <person name="Keren R."/>
            <person name="Whittaker M."/>
            <person name="Farag I.F."/>
            <person name="Doudna J."/>
            <person name="Cate J.H.D."/>
            <person name="Banfield J.F."/>
        </authorList>
    </citation>
    <scope>NUCLEOTIDE SEQUENCE</scope>
    <source>
        <strain evidence="2">NC_groundwater_580_Pr5_B-0.1um_64_19</strain>
    </source>
</reference>
<protein>
    <recommendedName>
        <fullName evidence="4">Lipoprotein</fullName>
    </recommendedName>
</protein>
<sequence>MKRAAPALALVCLLATLLACAKRTVEGRWHLDRDHTTMPMGFNLKGESYLEIKLTADGVDLRDSISNFETGDAPLLERHYPFGKELKAEDSGNSELYTSARLAGPTLYTQERVVHFLDRGKKEEYTTNVTYVVSSNGMHLVGTDENGKIATYDRQ</sequence>
<evidence type="ECO:0000313" key="3">
    <source>
        <dbReference type="Proteomes" id="UP000779809"/>
    </source>
</evidence>
<evidence type="ECO:0000313" key="2">
    <source>
        <dbReference type="EMBL" id="MBI2678766.1"/>
    </source>
</evidence>
<feature type="signal peptide" evidence="1">
    <location>
        <begin position="1"/>
        <end position="21"/>
    </location>
</feature>
<dbReference type="EMBL" id="JACPNR010000010">
    <property type="protein sequence ID" value="MBI2678766.1"/>
    <property type="molecule type" value="Genomic_DNA"/>
</dbReference>
<dbReference type="Proteomes" id="UP000779809">
    <property type="component" value="Unassembled WGS sequence"/>
</dbReference>